<keyword evidence="9" id="KW-0012">Acyltransferase</keyword>
<dbReference type="GO" id="GO:0004144">
    <property type="term" value="F:diacylglycerol O-acyltransferase activity"/>
    <property type="evidence" value="ECO:0007669"/>
    <property type="project" value="InterPro"/>
</dbReference>
<dbReference type="RefSeq" id="WP_122187620.1">
    <property type="nucleotide sequence ID" value="NZ_RFFH01000003.1"/>
</dbReference>
<comment type="similarity">
    <text evidence="4">Belongs to the acyltransferase PapA5 family.</text>
</comment>
<evidence type="ECO:0000256" key="9">
    <source>
        <dbReference type="ARBA" id="ARBA00023315"/>
    </source>
</evidence>
<dbReference type="Pfam" id="PF16911">
    <property type="entry name" value="PapA_C"/>
    <property type="match status" value="1"/>
</dbReference>
<evidence type="ECO:0000256" key="7">
    <source>
        <dbReference type="ARBA" id="ARBA00022516"/>
    </source>
</evidence>
<comment type="caution">
    <text evidence="15">The sequence shown here is derived from an EMBL/GenBank/DDBJ whole genome shotgun (WGS) entry which is preliminary data.</text>
</comment>
<evidence type="ECO:0000259" key="13">
    <source>
        <dbReference type="Pfam" id="PF03007"/>
    </source>
</evidence>
<dbReference type="EC" id="2.3.1.282" evidence="5"/>
<evidence type="ECO:0000256" key="2">
    <source>
        <dbReference type="ARBA" id="ARBA00000625"/>
    </source>
</evidence>
<name>A0A3M2LA42_9NOCA</name>
<evidence type="ECO:0000313" key="15">
    <source>
        <dbReference type="EMBL" id="RMI33423.1"/>
    </source>
</evidence>
<comment type="catalytic activity">
    <reaction evidence="1">
        <text>2 a mycocerosyl-[mycocerosic acid synthase] + a phthiocerol = a dimycocerosyl phthiocerol + 2 holo-[mycocerosic acid synthase].</text>
        <dbReference type="EC" id="2.3.1.282"/>
    </reaction>
</comment>
<evidence type="ECO:0000256" key="5">
    <source>
        <dbReference type="ARBA" id="ARBA00012866"/>
    </source>
</evidence>
<organism evidence="15 16">
    <name type="scientific">Nocardia stercoris</name>
    <dbReference type="NCBI Taxonomy" id="2483361"/>
    <lineage>
        <taxon>Bacteria</taxon>
        <taxon>Bacillati</taxon>
        <taxon>Actinomycetota</taxon>
        <taxon>Actinomycetes</taxon>
        <taxon>Mycobacteriales</taxon>
        <taxon>Nocardiaceae</taxon>
        <taxon>Nocardia</taxon>
    </lineage>
</organism>
<dbReference type="SUPFAM" id="SSF52777">
    <property type="entry name" value="CoA-dependent acyltransferases"/>
    <property type="match status" value="2"/>
</dbReference>
<protein>
    <recommendedName>
        <fullName evidence="6">Phthiocerol/phthiodiolone dimycocerosyl transferase</fullName>
        <ecNumber evidence="5">2.3.1.282</ecNumber>
    </recommendedName>
    <alternativeName>
        <fullName evidence="12">Acyltransferase PapA5</fullName>
    </alternativeName>
    <alternativeName>
        <fullName evidence="10">Phthiocerol/phthiodiolone O-acyltransferase</fullName>
    </alternativeName>
    <alternativeName>
        <fullName evidence="11">Polyketide synthase-associated protein A5</fullName>
    </alternativeName>
</protein>
<dbReference type="Gene3D" id="3.30.559.10">
    <property type="entry name" value="Chloramphenicol acetyltransferase-like domain"/>
    <property type="match status" value="1"/>
</dbReference>
<evidence type="ECO:0000256" key="11">
    <source>
        <dbReference type="ARBA" id="ARBA00032317"/>
    </source>
</evidence>
<evidence type="ECO:0000256" key="12">
    <source>
        <dbReference type="ARBA" id="ARBA00033407"/>
    </source>
</evidence>
<keyword evidence="7" id="KW-0443">Lipid metabolism</keyword>
<keyword evidence="8" id="KW-0808">Transferase</keyword>
<evidence type="ECO:0000256" key="4">
    <source>
        <dbReference type="ARBA" id="ARBA00006558"/>
    </source>
</evidence>
<dbReference type="EMBL" id="RFFH01000003">
    <property type="protein sequence ID" value="RMI33423.1"/>
    <property type="molecule type" value="Genomic_DNA"/>
</dbReference>
<dbReference type="Pfam" id="PF03007">
    <property type="entry name" value="WS_DGAT_cat"/>
    <property type="match status" value="1"/>
</dbReference>
<keyword evidence="16" id="KW-1185">Reference proteome</keyword>
<evidence type="ECO:0000256" key="1">
    <source>
        <dbReference type="ARBA" id="ARBA00000026"/>
    </source>
</evidence>
<accession>A0A3M2LA42</accession>
<feature type="domain" description="Phthiocerol/phthiodiolone dimycocerosyl transferase C-terminal" evidence="14">
    <location>
        <begin position="190"/>
        <end position="370"/>
    </location>
</feature>
<proteinExistence type="inferred from homology"/>
<sequence length="405" mass="43524">MEHIYRRLAPSEEIFVASEHYFAMTLLVRGPLRIEALDAAVTAMCAAAPMLAARIADVTDGYAYAAGGQRQQLFVTDGDPDAPLNAAELARHDLLFGVFVVRAGDRAAVSMQFHHSLADGPRGLSLLAQLWSLYGDATAGRALIPAPQPFPEPVETLLAERGVVKFGEPDPEPRETIRLDVDPEAKFVAPHLASAALTVAETDALLALAARQEVTLNGLVSAALLLAETELGGIPLHELLYVFMVDLRARLNPPLAPMDGSNIMGFAAYMPAADVAAELVPLARAVNEHLRVSLEYGVVQQTPLHSSNMPDSSALEMPNLVMCTNLGRIPDLTGTETLDVEDFVLLGSLSARGRRPTYQVRTFAGRLSVDWPHYDDTPEAAQHRVDTVIGTLRAAVESAPMSVGQ</sequence>
<gene>
    <name evidence="15" type="ORF">EBN03_09750</name>
</gene>
<reference evidence="15 16" key="1">
    <citation type="submission" date="2018-10" db="EMBL/GenBank/DDBJ databases">
        <title>Isolation from cow dung.</title>
        <authorList>
            <person name="Ling L."/>
        </authorList>
    </citation>
    <scope>NUCLEOTIDE SEQUENCE [LARGE SCALE GENOMIC DNA]</scope>
    <source>
        <strain evidence="15 16">NEAU-LL90</strain>
    </source>
</reference>
<evidence type="ECO:0000256" key="6">
    <source>
        <dbReference type="ARBA" id="ARBA00013449"/>
    </source>
</evidence>
<comment type="catalytic activity">
    <reaction evidence="3">
        <text>2 a mycocerosyl-[mycocerosic acid synthase] + a phthiodiolone = a dimycocerosyl phthiodiolone + 2 holo-[mycocerosic acid synthase].</text>
        <dbReference type="EC" id="2.3.1.282"/>
    </reaction>
</comment>
<dbReference type="InterPro" id="IPR023213">
    <property type="entry name" value="CAT-like_dom_sf"/>
</dbReference>
<keyword evidence="7" id="KW-0444">Lipid biosynthesis</keyword>
<evidence type="ECO:0000313" key="16">
    <source>
        <dbReference type="Proteomes" id="UP000279275"/>
    </source>
</evidence>
<comment type="catalytic activity">
    <reaction evidence="2">
        <text>2 a mycocerosyl-[mycocerosic acid synthase] + a phenolphthiocerol = a dimycocerosyl phenolphthiocerol + 2 holo-[mycocerosic acid synthase].</text>
        <dbReference type="EC" id="2.3.1.282"/>
    </reaction>
</comment>
<dbReference type="OrthoDB" id="3318646at2"/>
<dbReference type="InterPro" id="IPR031641">
    <property type="entry name" value="PapA_C"/>
</dbReference>
<feature type="domain" description="O-acyltransferase WSD1-like N-terminal" evidence="13">
    <location>
        <begin position="103"/>
        <end position="161"/>
    </location>
</feature>
<evidence type="ECO:0000256" key="10">
    <source>
        <dbReference type="ARBA" id="ARBA00030465"/>
    </source>
</evidence>
<dbReference type="InterPro" id="IPR004255">
    <property type="entry name" value="O-acyltransferase_WSD1_N"/>
</dbReference>
<evidence type="ECO:0000259" key="14">
    <source>
        <dbReference type="Pfam" id="PF16911"/>
    </source>
</evidence>
<dbReference type="AlphaFoldDB" id="A0A3M2LA42"/>
<evidence type="ECO:0000256" key="3">
    <source>
        <dbReference type="ARBA" id="ARBA00001907"/>
    </source>
</evidence>
<dbReference type="Proteomes" id="UP000279275">
    <property type="component" value="Unassembled WGS sequence"/>
</dbReference>
<dbReference type="GO" id="GO:0045017">
    <property type="term" value="P:glycerolipid biosynthetic process"/>
    <property type="evidence" value="ECO:0007669"/>
    <property type="project" value="InterPro"/>
</dbReference>
<evidence type="ECO:0000256" key="8">
    <source>
        <dbReference type="ARBA" id="ARBA00022679"/>
    </source>
</evidence>
<dbReference type="Gene3D" id="3.30.559.30">
    <property type="entry name" value="Nonribosomal peptide synthetase, condensation domain"/>
    <property type="match status" value="1"/>
</dbReference>